<organism evidence="9 10">
    <name type="scientific">Candidatus Sungiibacteriota bacterium</name>
    <dbReference type="NCBI Taxonomy" id="2750080"/>
    <lineage>
        <taxon>Bacteria</taxon>
        <taxon>Candidatus Sungiibacteriota</taxon>
    </lineage>
</organism>
<dbReference type="PRINTS" id="PR00599">
    <property type="entry name" value="MAPEPTIDASE"/>
</dbReference>
<dbReference type="EC" id="3.4.11.18" evidence="6 7"/>
<comment type="catalytic activity">
    <reaction evidence="6 7">
        <text>Release of N-terminal amino acids, preferentially methionine, from peptides and arylamides.</text>
        <dbReference type="EC" id="3.4.11.18"/>
    </reaction>
</comment>
<evidence type="ECO:0000259" key="8">
    <source>
        <dbReference type="Pfam" id="PF00557"/>
    </source>
</evidence>
<protein>
    <recommendedName>
        <fullName evidence="6 7">Methionine aminopeptidase</fullName>
        <shortName evidence="6">MAP</shortName>
        <shortName evidence="6">MetAP</shortName>
        <ecNumber evidence="6 7">3.4.11.18</ecNumber>
    </recommendedName>
    <alternativeName>
        <fullName evidence="6">Peptidase M</fullName>
    </alternativeName>
</protein>
<feature type="binding site" evidence="6">
    <location>
        <position position="238"/>
    </location>
    <ligand>
        <name>a divalent metal cation</name>
        <dbReference type="ChEBI" id="CHEBI:60240"/>
        <label>1</label>
    </ligand>
</feature>
<dbReference type="PANTHER" id="PTHR43330">
    <property type="entry name" value="METHIONINE AMINOPEPTIDASE"/>
    <property type="match status" value="1"/>
</dbReference>
<keyword evidence="2 6" id="KW-0031">Aminopeptidase</keyword>
<dbReference type="GO" id="GO:0006508">
    <property type="term" value="P:proteolysis"/>
    <property type="evidence" value="ECO:0007669"/>
    <property type="project" value="UniProtKB-KW"/>
</dbReference>
<evidence type="ECO:0000256" key="7">
    <source>
        <dbReference type="RuleBase" id="RU003653"/>
    </source>
</evidence>
<dbReference type="GO" id="GO:0070006">
    <property type="term" value="F:metalloaminopeptidase activity"/>
    <property type="evidence" value="ECO:0007669"/>
    <property type="project" value="UniProtKB-UniRule"/>
</dbReference>
<keyword evidence="4 6" id="KW-0479">Metal-binding</keyword>
<dbReference type="GO" id="GO:0004239">
    <property type="term" value="F:initiator methionyl aminopeptidase activity"/>
    <property type="evidence" value="ECO:0007669"/>
    <property type="project" value="UniProtKB-UniRule"/>
</dbReference>
<dbReference type="Pfam" id="PF00557">
    <property type="entry name" value="Peptidase_M24"/>
    <property type="match status" value="1"/>
</dbReference>
<dbReference type="InterPro" id="IPR002467">
    <property type="entry name" value="Pept_M24A_MAP1"/>
</dbReference>
<comment type="cofactor">
    <cofactor evidence="6">
        <name>Co(2+)</name>
        <dbReference type="ChEBI" id="CHEBI:48828"/>
    </cofactor>
    <cofactor evidence="6">
        <name>Zn(2+)</name>
        <dbReference type="ChEBI" id="CHEBI:29105"/>
    </cofactor>
    <cofactor evidence="6">
        <name>Mn(2+)</name>
        <dbReference type="ChEBI" id="CHEBI:29035"/>
    </cofactor>
    <cofactor evidence="6">
        <name>Fe(2+)</name>
        <dbReference type="ChEBI" id="CHEBI:29033"/>
    </cofactor>
    <text evidence="6">Binds 2 divalent metal cations per subunit. Has a high-affinity and a low affinity metal-binding site. The true nature of the physiological cofactor is under debate. The enzyme is active with cobalt, zinc, manganese or divalent iron ions. Most likely, methionine aminopeptidases function as mononuclear Fe(2+)-metalloproteases under physiological conditions, and the catalytically relevant metal-binding site has been assigned to the histidine-containing high-affinity site.</text>
</comment>
<keyword evidence="5 6" id="KW-0378">Hydrolase</keyword>
<dbReference type="AlphaFoldDB" id="A0A9D6DQT1"/>
<dbReference type="SUPFAM" id="SSF55920">
    <property type="entry name" value="Creatinase/aminopeptidase"/>
    <property type="match status" value="1"/>
</dbReference>
<dbReference type="Gene3D" id="3.90.230.10">
    <property type="entry name" value="Creatinase/methionine aminopeptidase superfamily"/>
    <property type="match status" value="1"/>
</dbReference>
<feature type="binding site" evidence="6">
    <location>
        <position position="111"/>
    </location>
    <ligand>
        <name>a divalent metal cation</name>
        <dbReference type="ChEBI" id="CHEBI:60240"/>
        <label>1</label>
    </ligand>
</feature>
<dbReference type="GO" id="GO:0046872">
    <property type="term" value="F:metal ion binding"/>
    <property type="evidence" value="ECO:0007669"/>
    <property type="project" value="UniProtKB-UniRule"/>
</dbReference>
<proteinExistence type="inferred from homology"/>
<dbReference type="EMBL" id="JACOYY010000035">
    <property type="protein sequence ID" value="MBI2052274.1"/>
    <property type="molecule type" value="Genomic_DNA"/>
</dbReference>
<dbReference type="InterPro" id="IPR001714">
    <property type="entry name" value="Pept_M24_MAP"/>
</dbReference>
<dbReference type="InterPro" id="IPR036005">
    <property type="entry name" value="Creatinase/aminopeptidase-like"/>
</dbReference>
<accession>A0A9D6DQT1</accession>
<feature type="domain" description="Peptidase M24" evidence="8">
    <location>
        <begin position="11"/>
        <end position="245"/>
    </location>
</feature>
<dbReference type="NCBIfam" id="TIGR00500">
    <property type="entry name" value="met_pdase_I"/>
    <property type="match status" value="1"/>
</dbReference>
<name>A0A9D6DQT1_9BACT</name>
<gene>
    <name evidence="6 9" type="primary">map</name>
    <name evidence="9" type="ORF">HYT38_01170</name>
</gene>
<dbReference type="PANTHER" id="PTHR43330:SF27">
    <property type="entry name" value="METHIONINE AMINOPEPTIDASE"/>
    <property type="match status" value="1"/>
</dbReference>
<evidence type="ECO:0000256" key="1">
    <source>
        <dbReference type="ARBA" id="ARBA00002521"/>
    </source>
</evidence>
<dbReference type="Proteomes" id="UP000786662">
    <property type="component" value="Unassembled WGS sequence"/>
</dbReference>
<dbReference type="InterPro" id="IPR000994">
    <property type="entry name" value="Pept_M24"/>
</dbReference>
<comment type="caution">
    <text evidence="9">The sequence shown here is derived from an EMBL/GenBank/DDBJ whole genome shotgun (WGS) entry which is preliminary data.</text>
</comment>
<feature type="binding site" evidence="6">
    <location>
        <position position="207"/>
    </location>
    <ligand>
        <name>a divalent metal cation</name>
        <dbReference type="ChEBI" id="CHEBI:60240"/>
        <label>2</label>
        <note>catalytic</note>
    </ligand>
</feature>
<feature type="binding site" evidence="6">
    <location>
        <position position="100"/>
    </location>
    <ligand>
        <name>a divalent metal cation</name>
        <dbReference type="ChEBI" id="CHEBI:60240"/>
        <label>1</label>
    </ligand>
</feature>
<evidence type="ECO:0000256" key="4">
    <source>
        <dbReference type="ARBA" id="ARBA00022723"/>
    </source>
</evidence>
<dbReference type="HAMAP" id="MF_01974">
    <property type="entry name" value="MetAP_1"/>
    <property type="match status" value="1"/>
</dbReference>
<evidence type="ECO:0000256" key="6">
    <source>
        <dbReference type="HAMAP-Rule" id="MF_01974"/>
    </source>
</evidence>
<feature type="binding site" evidence="6">
    <location>
        <position position="238"/>
    </location>
    <ligand>
        <name>a divalent metal cation</name>
        <dbReference type="ChEBI" id="CHEBI:60240"/>
        <label>2</label>
        <note>catalytic</note>
    </ligand>
</feature>
<feature type="binding site" evidence="6">
    <location>
        <position position="83"/>
    </location>
    <ligand>
        <name>substrate</name>
    </ligand>
</feature>
<comment type="function">
    <text evidence="1 6">Removes the N-terminal methionine from nascent proteins. The N-terminal methionine is often cleaved when the second residue in the primary sequence is small and uncharged (Met-Ala-, Cys, Gly, Pro, Ser, Thr, or Val). Requires deformylation of the N(alpha)-formylated initiator methionine before it can be hydrolyzed.</text>
</comment>
<keyword evidence="3 6" id="KW-0645">Protease</keyword>
<dbReference type="CDD" id="cd01086">
    <property type="entry name" value="MetAP1"/>
    <property type="match status" value="1"/>
</dbReference>
<comment type="caution">
    <text evidence="6">Lacks conserved residue(s) required for the propagation of feature annotation.</text>
</comment>
<feature type="binding site" evidence="6">
    <location>
        <position position="111"/>
    </location>
    <ligand>
        <name>a divalent metal cation</name>
        <dbReference type="ChEBI" id="CHEBI:60240"/>
        <label>2</label>
        <note>catalytic</note>
    </ligand>
</feature>
<reference evidence="9" key="1">
    <citation type="submission" date="2020-07" db="EMBL/GenBank/DDBJ databases">
        <title>Huge and variable diversity of episymbiotic CPR bacteria and DPANN archaea in groundwater ecosystems.</title>
        <authorList>
            <person name="He C.Y."/>
            <person name="Keren R."/>
            <person name="Whittaker M."/>
            <person name="Farag I.F."/>
            <person name="Doudna J."/>
            <person name="Cate J.H.D."/>
            <person name="Banfield J.F."/>
        </authorList>
    </citation>
    <scope>NUCLEOTIDE SEQUENCE</scope>
    <source>
        <strain evidence="9">NC_groundwater_191_Ag_S-0.1um_45_8</strain>
    </source>
</reference>
<evidence type="ECO:0000256" key="5">
    <source>
        <dbReference type="ARBA" id="ARBA00022801"/>
    </source>
</evidence>
<evidence type="ECO:0000313" key="9">
    <source>
        <dbReference type="EMBL" id="MBI2052274.1"/>
    </source>
</evidence>
<dbReference type="GO" id="GO:0005829">
    <property type="term" value="C:cytosol"/>
    <property type="evidence" value="ECO:0007669"/>
    <property type="project" value="TreeGrafter"/>
</dbReference>
<feature type="binding site" evidence="6">
    <location>
        <position position="174"/>
    </location>
    <ligand>
        <name>a divalent metal cation</name>
        <dbReference type="ChEBI" id="CHEBI:60240"/>
        <label>2</label>
        <note>catalytic</note>
    </ligand>
</feature>
<evidence type="ECO:0000313" key="10">
    <source>
        <dbReference type="Proteomes" id="UP000786662"/>
    </source>
</evidence>
<sequence>MIHIKSEKEIEIMRQGGKILARVLQELASEIKIGVSLNYLDDLAEKLILGYDAKPSFKGYKPAGAKKSYPASLCISLNNEVVHGVPDERRLKSGDVVSLDLGVLYGGYHTDSAITLGVGGVSGRAEELMLVTEGALDLAVDMVKPGVFWGDIAHEIQRHVESAKFSVVRELTGHGVGRGLQEDPYLPNYGEPGDEPVLKEGMVIAIEPMVAVGRPQVEMGLDGFVYQTKDKSLAAHFEHTVAVTKNGVEILTKI</sequence>
<comment type="subunit">
    <text evidence="6">Monomer.</text>
</comment>
<comment type="similarity">
    <text evidence="6">Belongs to the peptidase M24A family. Methionine aminopeptidase type 1 subfamily.</text>
</comment>
<evidence type="ECO:0000256" key="3">
    <source>
        <dbReference type="ARBA" id="ARBA00022670"/>
    </source>
</evidence>
<evidence type="ECO:0000256" key="2">
    <source>
        <dbReference type="ARBA" id="ARBA00022438"/>
    </source>
</evidence>